<dbReference type="NCBIfam" id="TIGR00536">
    <property type="entry name" value="hemK_fam"/>
    <property type="match status" value="1"/>
</dbReference>
<name>A0A4R1KLJ2_9FLAO</name>
<gene>
    <name evidence="5" type="primary">prmC</name>
    <name evidence="8" type="ORF">DFQ05_2703</name>
</gene>
<organism evidence="8 9">
    <name type="scientific">Winogradskyella wandonensis</name>
    <dbReference type="NCBI Taxonomy" id="1442586"/>
    <lineage>
        <taxon>Bacteria</taxon>
        <taxon>Pseudomonadati</taxon>
        <taxon>Bacteroidota</taxon>
        <taxon>Flavobacteriia</taxon>
        <taxon>Flavobacteriales</taxon>
        <taxon>Flavobacteriaceae</taxon>
        <taxon>Winogradskyella</taxon>
    </lineage>
</organism>
<feature type="domain" description="Release factor glutamine methyltransferase N-terminal" evidence="7">
    <location>
        <begin position="21"/>
        <end position="76"/>
    </location>
</feature>
<dbReference type="EMBL" id="SMGI01000006">
    <property type="protein sequence ID" value="TCK64719.1"/>
    <property type="molecule type" value="Genomic_DNA"/>
</dbReference>
<dbReference type="Gene3D" id="3.40.50.150">
    <property type="entry name" value="Vaccinia Virus protein VP39"/>
    <property type="match status" value="1"/>
</dbReference>
<dbReference type="InterPro" id="IPR050320">
    <property type="entry name" value="N5-glutamine_MTase"/>
</dbReference>
<feature type="binding site" evidence="5">
    <location>
        <begin position="191"/>
        <end position="194"/>
    </location>
    <ligand>
        <name>substrate</name>
    </ligand>
</feature>
<dbReference type="Gene3D" id="1.10.8.10">
    <property type="entry name" value="DNA helicase RuvA subunit, C-terminal domain"/>
    <property type="match status" value="1"/>
</dbReference>
<protein>
    <recommendedName>
        <fullName evidence="5">Release factor glutamine methyltransferase</fullName>
        <shortName evidence="5">RF MTase</shortName>
        <ecNumber evidence="5">2.1.1.297</ecNumber>
    </recommendedName>
    <alternativeName>
        <fullName evidence="5">N5-glutamine methyltransferase PrmC</fullName>
    </alternativeName>
    <alternativeName>
        <fullName evidence="5">Protein-(glutamine-N5) MTase PrmC</fullName>
    </alternativeName>
    <alternativeName>
        <fullName evidence="5">Protein-glutamine N-methyltransferase PrmC</fullName>
    </alternativeName>
</protein>
<dbReference type="GO" id="GO:0102559">
    <property type="term" value="F:peptide chain release factor N(5)-glutamine methyltransferase activity"/>
    <property type="evidence" value="ECO:0007669"/>
    <property type="project" value="UniProtKB-EC"/>
</dbReference>
<keyword evidence="9" id="KW-1185">Reference proteome</keyword>
<feature type="domain" description="Methyltransferase small" evidence="6">
    <location>
        <begin position="110"/>
        <end position="199"/>
    </location>
</feature>
<dbReference type="InterPro" id="IPR007848">
    <property type="entry name" value="Small_mtfrase_dom"/>
</dbReference>
<dbReference type="PROSITE" id="PS00092">
    <property type="entry name" value="N6_MTASE"/>
    <property type="match status" value="1"/>
</dbReference>
<dbReference type="PANTHER" id="PTHR18895:SF74">
    <property type="entry name" value="MTRF1L RELEASE FACTOR GLUTAMINE METHYLTRANSFERASE"/>
    <property type="match status" value="1"/>
</dbReference>
<dbReference type="GO" id="GO:0003676">
    <property type="term" value="F:nucleic acid binding"/>
    <property type="evidence" value="ECO:0007669"/>
    <property type="project" value="InterPro"/>
</dbReference>
<feature type="binding site" evidence="5">
    <location>
        <position position="191"/>
    </location>
    <ligand>
        <name>S-adenosyl-L-methionine</name>
        <dbReference type="ChEBI" id="CHEBI:59789"/>
    </ligand>
</feature>
<reference evidence="8 9" key="1">
    <citation type="journal article" date="2015" name="Stand. Genomic Sci.">
        <title>Genomic Encyclopedia of Bacterial and Archaeal Type Strains, Phase III: the genomes of soil and plant-associated and newly described type strains.</title>
        <authorList>
            <person name="Whitman W.B."/>
            <person name="Woyke T."/>
            <person name="Klenk H.P."/>
            <person name="Zhou Y."/>
            <person name="Lilburn T.G."/>
            <person name="Beck B.J."/>
            <person name="De Vos P."/>
            <person name="Vandamme P."/>
            <person name="Eisen J.A."/>
            <person name="Garrity G."/>
            <person name="Hugenholtz P."/>
            <person name="Kyrpides N.C."/>
        </authorList>
    </citation>
    <scope>NUCLEOTIDE SEQUENCE [LARGE SCALE GENOMIC DNA]</scope>
    <source>
        <strain evidence="8 9">CECT 8445</strain>
    </source>
</reference>
<dbReference type="InterPro" id="IPR002052">
    <property type="entry name" value="DNA_methylase_N6_adenine_CS"/>
</dbReference>
<accession>A0A4R1KLJ2</accession>
<proteinExistence type="inferred from homology"/>
<evidence type="ECO:0000313" key="9">
    <source>
        <dbReference type="Proteomes" id="UP000295714"/>
    </source>
</evidence>
<dbReference type="Proteomes" id="UP000295714">
    <property type="component" value="Unassembled WGS sequence"/>
</dbReference>
<dbReference type="GO" id="GO:0032259">
    <property type="term" value="P:methylation"/>
    <property type="evidence" value="ECO:0007669"/>
    <property type="project" value="UniProtKB-KW"/>
</dbReference>
<dbReference type="Pfam" id="PF17827">
    <property type="entry name" value="PrmC_N"/>
    <property type="match status" value="1"/>
</dbReference>
<evidence type="ECO:0000256" key="4">
    <source>
        <dbReference type="ARBA" id="ARBA00048391"/>
    </source>
</evidence>
<evidence type="ECO:0000259" key="6">
    <source>
        <dbReference type="Pfam" id="PF05175"/>
    </source>
</evidence>
<evidence type="ECO:0000313" key="8">
    <source>
        <dbReference type="EMBL" id="TCK64719.1"/>
    </source>
</evidence>
<evidence type="ECO:0000259" key="7">
    <source>
        <dbReference type="Pfam" id="PF17827"/>
    </source>
</evidence>
<dbReference type="EC" id="2.1.1.297" evidence="5"/>
<comment type="function">
    <text evidence="5">Methylates the class 1 translation termination release factors RF1/PrfA and RF2/PrfB on the glutamine residue of the universally conserved GGQ motif.</text>
</comment>
<dbReference type="SUPFAM" id="SSF53335">
    <property type="entry name" value="S-adenosyl-L-methionine-dependent methyltransferases"/>
    <property type="match status" value="1"/>
</dbReference>
<dbReference type="InterPro" id="IPR040758">
    <property type="entry name" value="PrmC_N"/>
</dbReference>
<comment type="caution">
    <text evidence="5">Lacks conserved residue(s) required for the propagation of feature annotation.</text>
</comment>
<dbReference type="RefSeq" id="WP_132706101.1">
    <property type="nucleotide sequence ID" value="NZ_SMGI01000006.1"/>
</dbReference>
<feature type="binding site" evidence="5">
    <location>
        <position position="143"/>
    </location>
    <ligand>
        <name>S-adenosyl-L-methionine</name>
        <dbReference type="ChEBI" id="CHEBI:59789"/>
    </ligand>
</feature>
<dbReference type="AlphaFoldDB" id="A0A4R1KLJ2"/>
<evidence type="ECO:0000256" key="3">
    <source>
        <dbReference type="ARBA" id="ARBA00022691"/>
    </source>
</evidence>
<dbReference type="InterPro" id="IPR029063">
    <property type="entry name" value="SAM-dependent_MTases_sf"/>
</dbReference>
<dbReference type="Pfam" id="PF05175">
    <property type="entry name" value="MTS"/>
    <property type="match status" value="1"/>
</dbReference>
<dbReference type="HAMAP" id="MF_02126">
    <property type="entry name" value="RF_methyltr_PrmC"/>
    <property type="match status" value="1"/>
</dbReference>
<dbReference type="InterPro" id="IPR004556">
    <property type="entry name" value="HemK-like"/>
</dbReference>
<dbReference type="OrthoDB" id="9800643at2"/>
<comment type="caution">
    <text evidence="8">The sequence shown here is derived from an EMBL/GenBank/DDBJ whole genome shotgun (WGS) entry which is preliminary data.</text>
</comment>
<feature type="binding site" evidence="5">
    <location>
        <begin position="120"/>
        <end position="124"/>
    </location>
    <ligand>
        <name>S-adenosyl-L-methionine</name>
        <dbReference type="ChEBI" id="CHEBI:59789"/>
    </ligand>
</feature>
<keyword evidence="2 5" id="KW-0808">Transferase</keyword>
<keyword evidence="1 5" id="KW-0489">Methyltransferase</keyword>
<evidence type="ECO:0000256" key="5">
    <source>
        <dbReference type="HAMAP-Rule" id="MF_02126"/>
    </source>
</evidence>
<comment type="catalytic activity">
    <reaction evidence="4 5">
        <text>L-glutaminyl-[peptide chain release factor] + S-adenosyl-L-methionine = N(5)-methyl-L-glutaminyl-[peptide chain release factor] + S-adenosyl-L-homocysteine + H(+)</text>
        <dbReference type="Rhea" id="RHEA:42896"/>
        <dbReference type="Rhea" id="RHEA-COMP:10271"/>
        <dbReference type="Rhea" id="RHEA-COMP:10272"/>
        <dbReference type="ChEBI" id="CHEBI:15378"/>
        <dbReference type="ChEBI" id="CHEBI:30011"/>
        <dbReference type="ChEBI" id="CHEBI:57856"/>
        <dbReference type="ChEBI" id="CHEBI:59789"/>
        <dbReference type="ChEBI" id="CHEBI:61891"/>
        <dbReference type="EC" id="2.1.1.297"/>
    </reaction>
</comment>
<dbReference type="NCBIfam" id="TIGR03534">
    <property type="entry name" value="RF_mod_PrmC"/>
    <property type="match status" value="1"/>
</dbReference>
<dbReference type="CDD" id="cd02440">
    <property type="entry name" value="AdoMet_MTases"/>
    <property type="match status" value="1"/>
</dbReference>
<evidence type="ECO:0000256" key="1">
    <source>
        <dbReference type="ARBA" id="ARBA00022603"/>
    </source>
</evidence>
<comment type="similarity">
    <text evidence="5">Belongs to the protein N5-glutamine methyltransferase family. PrmC subfamily.</text>
</comment>
<evidence type="ECO:0000256" key="2">
    <source>
        <dbReference type="ARBA" id="ARBA00022679"/>
    </source>
</evidence>
<keyword evidence="3 5" id="KW-0949">S-adenosyl-L-methionine</keyword>
<sequence length="289" mass="33041">MKALDVKHIFIKELGDIYQKDEAESLFFLCLEHFCDIPRIQLSLEREFTVTKAETESLFKTLDVLKTERPIQYILGETEFFGLKFRVTEAVLIPRQETEELVDLIIKSAKTTSIKILDIGTGSGCIAVSLAKYLPNAKVYALDVSHEALEIAKSNAKLNNVDIHFVEGNILDESSWDLNFGELSFDIIVSNPPYVRYLEKEEIKPNVLNNEPHIALFVSDDNPLLFYNAITHFSKRFLKEHGTLYFEINQYLGKQTKQLLVESGFSEIELKKDINGNDRMLSCVKKIVV</sequence>
<dbReference type="PANTHER" id="PTHR18895">
    <property type="entry name" value="HEMK METHYLTRANSFERASE"/>
    <property type="match status" value="1"/>
</dbReference>
<dbReference type="InterPro" id="IPR019874">
    <property type="entry name" value="RF_methyltr_PrmC"/>
</dbReference>